<dbReference type="InterPro" id="IPR046267">
    <property type="entry name" value="DUF6300"/>
</dbReference>
<keyword evidence="2" id="KW-1185">Reference proteome</keyword>
<evidence type="ECO:0000313" key="1">
    <source>
        <dbReference type="EMBL" id="WTP70537.1"/>
    </source>
</evidence>
<proteinExistence type="predicted"/>
<dbReference type="Proteomes" id="UP001622496">
    <property type="component" value="Plasmid unnamed1"/>
</dbReference>
<accession>A0ABZ1KJ14</accession>
<keyword evidence="1" id="KW-0614">Plasmid</keyword>
<dbReference type="Pfam" id="PF19817">
    <property type="entry name" value="DUF6300"/>
    <property type="match status" value="1"/>
</dbReference>
<organism evidence="1 2">
    <name type="scientific">[Kitasatospora] papulosa</name>
    <dbReference type="NCBI Taxonomy" id="1464011"/>
    <lineage>
        <taxon>Bacteria</taxon>
        <taxon>Bacillati</taxon>
        <taxon>Actinomycetota</taxon>
        <taxon>Actinomycetes</taxon>
        <taxon>Kitasatosporales</taxon>
        <taxon>Streptomycetaceae</taxon>
        <taxon>Streptomyces</taxon>
    </lineage>
</organism>
<sequence>MARVVTSDRLPQCSRCRGDLLTSIVMPQNDKHGRPIHLELCAACDAGRPAAGALIRYFADGRCRDASRAKEGALLVMEWTNEGMAAHGWIWGEKPPVSD</sequence>
<evidence type="ECO:0000313" key="2">
    <source>
        <dbReference type="Proteomes" id="UP001622496"/>
    </source>
</evidence>
<name>A0ABZ1KJ14_9ACTN</name>
<geneLocation type="plasmid" evidence="1 2">
    <name>unnamed1</name>
</geneLocation>
<dbReference type="RefSeq" id="WP_327330501.1">
    <property type="nucleotide sequence ID" value="NZ_CP108136.1"/>
</dbReference>
<protein>
    <submittedName>
        <fullName evidence="1">DUF6300 family protein</fullName>
    </submittedName>
</protein>
<gene>
    <name evidence="1" type="ORF">OG560_34350</name>
</gene>
<reference evidence="1 2" key="1">
    <citation type="submission" date="2022-10" db="EMBL/GenBank/DDBJ databases">
        <title>The complete genomes of actinobacterial strains from the NBC collection.</title>
        <authorList>
            <person name="Joergensen T.S."/>
            <person name="Alvarez Arevalo M."/>
            <person name="Sterndorff E.B."/>
            <person name="Faurdal D."/>
            <person name="Vuksanovic O."/>
            <person name="Mourched A.-S."/>
            <person name="Charusanti P."/>
            <person name="Shaw S."/>
            <person name="Blin K."/>
            <person name="Weber T."/>
        </authorList>
    </citation>
    <scope>NUCLEOTIDE SEQUENCE [LARGE SCALE GENOMIC DNA]</scope>
    <source>
        <strain evidence="1 2">NBC_00185</strain>
        <plasmid evidence="1 2">unnamed1</plasmid>
    </source>
</reference>
<dbReference type="EMBL" id="CP108136">
    <property type="protein sequence ID" value="WTP70537.1"/>
    <property type="molecule type" value="Genomic_DNA"/>
</dbReference>